<dbReference type="GO" id="GO:0016757">
    <property type="term" value="F:glycosyltransferase activity"/>
    <property type="evidence" value="ECO:0007669"/>
    <property type="project" value="InterPro"/>
</dbReference>
<dbReference type="RefSeq" id="WP_109646698.1">
    <property type="nucleotide sequence ID" value="NZ_QGGB01000006.1"/>
</dbReference>
<gene>
    <name evidence="3" type="ORF">DDZ15_08685</name>
</gene>
<proteinExistence type="predicted"/>
<organism evidence="3 4">
    <name type="scientific">Rhodohalobacter mucosus</name>
    <dbReference type="NCBI Taxonomy" id="2079485"/>
    <lineage>
        <taxon>Bacteria</taxon>
        <taxon>Pseudomonadati</taxon>
        <taxon>Balneolota</taxon>
        <taxon>Balneolia</taxon>
        <taxon>Balneolales</taxon>
        <taxon>Balneolaceae</taxon>
        <taxon>Rhodohalobacter</taxon>
    </lineage>
</organism>
<feature type="domain" description="Glycosyl transferase family 1" evidence="2">
    <location>
        <begin position="197"/>
        <end position="283"/>
    </location>
</feature>
<accession>A0A316TPM9</accession>
<dbReference type="SUPFAM" id="SSF53756">
    <property type="entry name" value="UDP-Glycosyltransferase/glycogen phosphorylase"/>
    <property type="match status" value="1"/>
</dbReference>
<dbReference type="GO" id="GO:0009103">
    <property type="term" value="P:lipopolysaccharide biosynthetic process"/>
    <property type="evidence" value="ECO:0007669"/>
    <property type="project" value="TreeGrafter"/>
</dbReference>
<dbReference type="PANTHER" id="PTHR46401:SF2">
    <property type="entry name" value="GLYCOSYLTRANSFERASE WBBK-RELATED"/>
    <property type="match status" value="1"/>
</dbReference>
<evidence type="ECO:0000313" key="4">
    <source>
        <dbReference type="Proteomes" id="UP000245533"/>
    </source>
</evidence>
<dbReference type="EMBL" id="QGGB01000006">
    <property type="protein sequence ID" value="PWN06583.1"/>
    <property type="molecule type" value="Genomic_DNA"/>
</dbReference>
<keyword evidence="4" id="KW-1185">Reference proteome</keyword>
<sequence>MPIETTLEDLYSEVMGGVDDPLSVIVAPQVRFAYKKSDYLYLTYNQLFKSEKYRVQSLSGWKHIKLIVAARKKSNTLLHYHWLECTGILNLPVYLYKLFCIMVFVWSGGKLVWTIHNKMPPDGKLFRFNYLARRWMARASELLHVQCKSVIPELSRFYGVEESKFRMIPHPVYPRSLYPRAAAVEAINLRYDANLKIQDRLFLMIGHLSPYKRIGTVCRIFNDLPVQKKLIIAGPVKRGQMKYFKRLRRLVRNSDNILLIPQFISEENVPEFMNACDYVVFNYRSIFTSGGVFLAKSYNKRIILPDDLCAREFKDENMFFFRTKKELKELLENS</sequence>
<dbReference type="Proteomes" id="UP000245533">
    <property type="component" value="Unassembled WGS sequence"/>
</dbReference>
<dbReference type="Pfam" id="PF00534">
    <property type="entry name" value="Glycos_transf_1"/>
    <property type="match status" value="1"/>
</dbReference>
<evidence type="ECO:0000313" key="3">
    <source>
        <dbReference type="EMBL" id="PWN06583.1"/>
    </source>
</evidence>
<evidence type="ECO:0000259" key="2">
    <source>
        <dbReference type="Pfam" id="PF00534"/>
    </source>
</evidence>
<keyword evidence="1" id="KW-0808">Transferase</keyword>
<evidence type="ECO:0000256" key="1">
    <source>
        <dbReference type="ARBA" id="ARBA00022679"/>
    </source>
</evidence>
<protein>
    <recommendedName>
        <fullName evidence="2">Glycosyl transferase family 1 domain-containing protein</fullName>
    </recommendedName>
</protein>
<comment type="caution">
    <text evidence="3">The sequence shown here is derived from an EMBL/GenBank/DDBJ whole genome shotgun (WGS) entry which is preliminary data.</text>
</comment>
<dbReference type="AlphaFoldDB" id="A0A316TPM9"/>
<reference evidence="3 4" key="1">
    <citation type="submission" date="2018-05" db="EMBL/GenBank/DDBJ databases">
        <title>Rhodohalobacter halophilus gen. nov., sp. nov., a moderately halophilic member of the family Balneolaceae.</title>
        <authorList>
            <person name="Liu Z.-W."/>
        </authorList>
    </citation>
    <scope>NUCLEOTIDE SEQUENCE [LARGE SCALE GENOMIC DNA]</scope>
    <source>
        <strain evidence="3 4">8A47</strain>
    </source>
</reference>
<dbReference type="InterPro" id="IPR001296">
    <property type="entry name" value="Glyco_trans_1"/>
</dbReference>
<dbReference type="Gene3D" id="3.40.50.2000">
    <property type="entry name" value="Glycogen Phosphorylase B"/>
    <property type="match status" value="1"/>
</dbReference>
<name>A0A316TPM9_9BACT</name>
<dbReference type="PANTHER" id="PTHR46401">
    <property type="entry name" value="GLYCOSYLTRANSFERASE WBBK-RELATED"/>
    <property type="match status" value="1"/>
</dbReference>
<dbReference type="OrthoDB" id="9765330at2"/>